<dbReference type="GO" id="GO:0005886">
    <property type="term" value="C:plasma membrane"/>
    <property type="evidence" value="ECO:0007669"/>
    <property type="project" value="UniProtKB-SubCell"/>
</dbReference>
<dbReference type="Proteomes" id="UP000234857">
    <property type="component" value="Unassembled WGS sequence"/>
</dbReference>
<dbReference type="InterPro" id="IPR002696">
    <property type="entry name" value="Membr_insert_effic_factor_YidD"/>
</dbReference>
<evidence type="ECO:0000313" key="2">
    <source>
        <dbReference type="EMBL" id="PLX16862.1"/>
    </source>
</evidence>
<comment type="caution">
    <text evidence="2">The sequence shown here is derived from an EMBL/GenBank/DDBJ whole genome shotgun (WGS) entry which is preliminary data.</text>
</comment>
<sequence length="74" mass="8658">MKINILSRIYIFFIRSYKKLLSPYLGQNCRFYPTCSDYSIQAVRKKGLIVGLILSIYRILRCNQFSKGGFDPVE</sequence>
<accession>A0A2N5ZDW7</accession>
<dbReference type="Pfam" id="PF01809">
    <property type="entry name" value="YidD"/>
    <property type="match status" value="1"/>
</dbReference>
<dbReference type="EMBL" id="PKTG01000102">
    <property type="protein sequence ID" value="PLX16862.1"/>
    <property type="molecule type" value="Genomic_DNA"/>
</dbReference>
<dbReference type="HAMAP" id="MF_00386">
    <property type="entry name" value="UPF0161_YidD"/>
    <property type="match status" value="1"/>
</dbReference>
<dbReference type="SMART" id="SM01234">
    <property type="entry name" value="Haemolytic"/>
    <property type="match status" value="1"/>
</dbReference>
<evidence type="ECO:0000313" key="3">
    <source>
        <dbReference type="Proteomes" id="UP000234857"/>
    </source>
</evidence>
<dbReference type="AlphaFoldDB" id="A0A2N5ZDW7"/>
<keyword evidence="1" id="KW-0472">Membrane</keyword>
<evidence type="ECO:0000256" key="1">
    <source>
        <dbReference type="HAMAP-Rule" id="MF_00386"/>
    </source>
</evidence>
<protein>
    <recommendedName>
        <fullName evidence="1">Putative membrane protein insertion efficiency factor</fullName>
    </recommendedName>
</protein>
<comment type="subcellular location">
    <subcellularLocation>
        <location evidence="1">Cell membrane</location>
        <topology evidence="1">Peripheral membrane protein</topology>
        <orientation evidence="1">Cytoplasmic side</orientation>
    </subcellularLocation>
</comment>
<organism evidence="2 3">
    <name type="scientific">Muiribacterium halophilum</name>
    <dbReference type="NCBI Taxonomy" id="2053465"/>
    <lineage>
        <taxon>Bacteria</taxon>
        <taxon>Candidatus Muiribacteriota</taxon>
        <taxon>Candidatus Muiribacteriia</taxon>
        <taxon>Candidatus Muiribacteriales</taxon>
        <taxon>Candidatus Muiribacteriaceae</taxon>
        <taxon>Candidatus Muiribacterium</taxon>
    </lineage>
</organism>
<comment type="function">
    <text evidence="1">Could be involved in insertion of integral membrane proteins into the membrane.</text>
</comment>
<gene>
    <name evidence="2" type="ORF">C0601_09040</name>
</gene>
<keyword evidence="1" id="KW-1003">Cell membrane</keyword>
<proteinExistence type="inferred from homology"/>
<dbReference type="PANTHER" id="PTHR33383">
    <property type="entry name" value="MEMBRANE PROTEIN INSERTION EFFICIENCY FACTOR-RELATED"/>
    <property type="match status" value="1"/>
</dbReference>
<comment type="similarity">
    <text evidence="1">Belongs to the UPF0161 family.</text>
</comment>
<reference evidence="2 3" key="1">
    <citation type="submission" date="2017-11" db="EMBL/GenBank/DDBJ databases">
        <title>Genome-resolved metagenomics identifies genetic mobility, metabolic interactions, and unexpected diversity in perchlorate-reducing communities.</title>
        <authorList>
            <person name="Barnum T.P."/>
            <person name="Figueroa I.A."/>
            <person name="Carlstrom C.I."/>
            <person name="Lucas L.N."/>
            <person name="Engelbrektson A.L."/>
            <person name="Coates J.D."/>
        </authorList>
    </citation>
    <scope>NUCLEOTIDE SEQUENCE [LARGE SCALE GENOMIC DNA]</scope>
    <source>
        <strain evidence="2">BM706</strain>
    </source>
</reference>
<dbReference type="NCBIfam" id="TIGR00278">
    <property type="entry name" value="membrane protein insertion efficiency factor YidD"/>
    <property type="match status" value="1"/>
</dbReference>
<name>A0A2N5ZDW7_MUIH1</name>
<dbReference type="PANTHER" id="PTHR33383:SF1">
    <property type="entry name" value="MEMBRANE PROTEIN INSERTION EFFICIENCY FACTOR-RELATED"/>
    <property type="match status" value="1"/>
</dbReference>